<dbReference type="Pfam" id="PF03004">
    <property type="entry name" value="Transposase_24"/>
    <property type="match status" value="1"/>
</dbReference>
<proteinExistence type="predicted"/>
<dbReference type="InterPro" id="IPR004252">
    <property type="entry name" value="Probable_transposase_24"/>
</dbReference>
<reference evidence="2" key="2">
    <citation type="submission" date="2023-05" db="EMBL/GenBank/DDBJ databases">
        <authorList>
            <person name="Schelkunov M.I."/>
        </authorList>
    </citation>
    <scope>NUCLEOTIDE SEQUENCE</scope>
    <source>
        <strain evidence="2">Hsosn_3</strain>
        <tissue evidence="2">Leaf</tissue>
    </source>
</reference>
<evidence type="ECO:0000256" key="1">
    <source>
        <dbReference type="SAM" id="MobiDB-lite"/>
    </source>
</evidence>
<feature type="compositionally biased region" description="Low complexity" evidence="1">
    <location>
        <begin position="1"/>
        <end position="14"/>
    </location>
</feature>
<feature type="compositionally biased region" description="Polar residues" evidence="1">
    <location>
        <begin position="29"/>
        <end position="58"/>
    </location>
</feature>
<feature type="region of interest" description="Disordered" evidence="1">
    <location>
        <begin position="139"/>
        <end position="165"/>
    </location>
</feature>
<comment type="caution">
    <text evidence="2">The sequence shown here is derived from an EMBL/GenBank/DDBJ whole genome shotgun (WGS) entry which is preliminary data.</text>
</comment>
<dbReference type="Proteomes" id="UP001237642">
    <property type="component" value="Unassembled WGS sequence"/>
</dbReference>
<name>A0AAD8HDG3_9APIA</name>
<dbReference type="EMBL" id="JAUIZM010000009">
    <property type="protein sequence ID" value="KAK1364304.1"/>
    <property type="molecule type" value="Genomic_DNA"/>
</dbReference>
<evidence type="ECO:0000313" key="3">
    <source>
        <dbReference type="Proteomes" id="UP001237642"/>
    </source>
</evidence>
<organism evidence="2 3">
    <name type="scientific">Heracleum sosnowskyi</name>
    <dbReference type="NCBI Taxonomy" id="360622"/>
    <lineage>
        <taxon>Eukaryota</taxon>
        <taxon>Viridiplantae</taxon>
        <taxon>Streptophyta</taxon>
        <taxon>Embryophyta</taxon>
        <taxon>Tracheophyta</taxon>
        <taxon>Spermatophyta</taxon>
        <taxon>Magnoliopsida</taxon>
        <taxon>eudicotyledons</taxon>
        <taxon>Gunneridae</taxon>
        <taxon>Pentapetalae</taxon>
        <taxon>asterids</taxon>
        <taxon>campanulids</taxon>
        <taxon>Apiales</taxon>
        <taxon>Apiaceae</taxon>
        <taxon>Apioideae</taxon>
        <taxon>apioid superclade</taxon>
        <taxon>Tordylieae</taxon>
        <taxon>Tordyliinae</taxon>
        <taxon>Heracleum</taxon>
    </lineage>
</organism>
<dbReference type="AlphaFoldDB" id="A0AAD8HDG3"/>
<feature type="region of interest" description="Disordered" evidence="1">
    <location>
        <begin position="1"/>
        <end position="58"/>
    </location>
</feature>
<reference evidence="2" key="1">
    <citation type="submission" date="2023-02" db="EMBL/GenBank/DDBJ databases">
        <title>Genome of toxic invasive species Heracleum sosnowskyi carries increased number of genes despite the absence of recent whole-genome duplications.</title>
        <authorList>
            <person name="Schelkunov M."/>
            <person name="Shtratnikova V."/>
            <person name="Makarenko M."/>
            <person name="Klepikova A."/>
            <person name="Omelchenko D."/>
            <person name="Novikova G."/>
            <person name="Obukhova E."/>
            <person name="Bogdanov V."/>
            <person name="Penin A."/>
            <person name="Logacheva M."/>
        </authorList>
    </citation>
    <scope>NUCLEOTIDE SEQUENCE</scope>
    <source>
        <strain evidence="2">Hsosn_3</strain>
        <tissue evidence="2">Leaf</tissue>
    </source>
</reference>
<evidence type="ECO:0000313" key="2">
    <source>
        <dbReference type="EMBL" id="KAK1364304.1"/>
    </source>
</evidence>
<sequence>MRWPRQTVQPTPDQTLPPTPDQTLRLTPEQSPLETPLTLQNAPRETPEPNLQNESSIADSGVWKVGSMHNDGRLKVEIIRGVLQPSGKCSSMTSGIMYERLEPRGFTWKEVSEETKKFYFEEFKIEDWKSPEFQAKSKIKKSNRMGGVDGDGPYPPTHTGGSKSHSSYVAYLAEKYKRKLNANDVYSYVHTKDHDEKTWVDEKSANVFEKLKTLRAERSQPIEGSSIPQPVDENQLFYEAVGGRNKKN</sequence>
<keyword evidence="3" id="KW-1185">Reference proteome</keyword>
<gene>
    <name evidence="2" type="ORF">POM88_039865</name>
</gene>
<protein>
    <submittedName>
        <fullName evidence="2">Uncharacterized protein</fullName>
    </submittedName>
</protein>
<accession>A0AAD8HDG3</accession>